<dbReference type="SMART" id="SM01359">
    <property type="entry name" value="A2M_N_2"/>
    <property type="match status" value="1"/>
</dbReference>
<dbReference type="InterPro" id="IPR050473">
    <property type="entry name" value="A2M/Complement_sys"/>
</dbReference>
<evidence type="ECO:0000259" key="1">
    <source>
        <dbReference type="SMART" id="SM01359"/>
    </source>
</evidence>
<dbReference type="Pfam" id="PF01835">
    <property type="entry name" value="MG2"/>
    <property type="match status" value="1"/>
</dbReference>
<gene>
    <name evidence="2" type="ORF">NQ317_015966</name>
</gene>
<dbReference type="PANTHER" id="PTHR11412">
    <property type="entry name" value="MACROGLOBULIN / COMPLEMENT"/>
    <property type="match status" value="1"/>
</dbReference>
<proteinExistence type="predicted"/>
<accession>A0ABQ9JL56</accession>
<dbReference type="Gene3D" id="2.60.40.1930">
    <property type="match status" value="2"/>
</dbReference>
<dbReference type="InterPro" id="IPR041555">
    <property type="entry name" value="MG3"/>
</dbReference>
<protein>
    <recommendedName>
        <fullName evidence="1">Alpha-2-macroglobulin bait region domain-containing protein</fullName>
    </recommendedName>
</protein>
<dbReference type="InterPro" id="IPR011625">
    <property type="entry name" value="A2M_N_BRD"/>
</dbReference>
<dbReference type="Pfam" id="PF17791">
    <property type="entry name" value="MG3"/>
    <property type="match status" value="1"/>
</dbReference>
<reference evidence="2" key="1">
    <citation type="journal article" date="2023" name="Insect Mol. Biol.">
        <title>Genome sequencing provides insights into the evolution of gene families encoding plant cell wall-degrading enzymes in longhorned beetles.</title>
        <authorList>
            <person name="Shin N.R."/>
            <person name="Okamura Y."/>
            <person name="Kirsch R."/>
            <person name="Pauchet Y."/>
        </authorList>
    </citation>
    <scope>NUCLEOTIDE SEQUENCE</scope>
    <source>
        <strain evidence="2">MMC_N1</strain>
    </source>
</reference>
<dbReference type="Proteomes" id="UP001162164">
    <property type="component" value="Unassembled WGS sequence"/>
</dbReference>
<sequence>MYKPGDRVKFRIFAIDEQLLPQNSKIKEIKIKNPLDITVAVWENVTPENGLVSLEYQMVTESITGKWRIECAGETKSFQILRYVLPRFQISLFYPRLIYYKTNLLNVTVCGHYSYGRPVRGLAFIKITDSHNIMTPIQKIKEMNNGCGEFTLTSEEHTFSKVKEKYPMYDPKIHIHITATVTEKGTSRIDMTTGKSLVFLKPYTMKIVGSSIFQPGLPYLAKIRFSNVQVNLSNEAFEVCYNLAIKKSWNYLNKEQCSNFSINEDNTVDFYILPMKSNVLHIHFNARSLNHTDIGDSFMAVRLYSPSTSYIFLEQRILEKNPDECRPPQQFAVYYTTNNLNENEIVTFYYMIKSRNQIFKLRKINHVVKKNISDYPNNLENVVGEMNKFTSTHAAVDSFIIKFKLDKRVGTNYALLVYYVTHAGETVALTKTIEIEPCLMEVDAKWLLKQVVPGAAATLNIKTKTHSLCSVSAIDKSTKFLSGNNQPKFDGYSLFKSFSGEREAPVSTRKSCVVPTRKYNQAASLFLNNENENTMWDLRRRKRHVYSFSEDYDSYDIFKVTYYF</sequence>
<name>A0ABQ9JL56_9CUCU</name>
<organism evidence="2 3">
    <name type="scientific">Molorchus minor</name>
    <dbReference type="NCBI Taxonomy" id="1323400"/>
    <lineage>
        <taxon>Eukaryota</taxon>
        <taxon>Metazoa</taxon>
        <taxon>Ecdysozoa</taxon>
        <taxon>Arthropoda</taxon>
        <taxon>Hexapoda</taxon>
        <taxon>Insecta</taxon>
        <taxon>Pterygota</taxon>
        <taxon>Neoptera</taxon>
        <taxon>Endopterygota</taxon>
        <taxon>Coleoptera</taxon>
        <taxon>Polyphaga</taxon>
        <taxon>Cucujiformia</taxon>
        <taxon>Chrysomeloidea</taxon>
        <taxon>Cerambycidae</taxon>
        <taxon>Lamiinae</taxon>
        <taxon>Monochamini</taxon>
        <taxon>Molorchus</taxon>
    </lineage>
</organism>
<dbReference type="Gene3D" id="2.60.40.1940">
    <property type="match status" value="1"/>
</dbReference>
<dbReference type="InterPro" id="IPR002890">
    <property type="entry name" value="MG2"/>
</dbReference>
<dbReference type="Pfam" id="PF07703">
    <property type="entry name" value="A2M_BRD"/>
    <property type="match status" value="1"/>
</dbReference>
<evidence type="ECO:0000313" key="2">
    <source>
        <dbReference type="EMBL" id="KAJ8978718.1"/>
    </source>
</evidence>
<feature type="domain" description="Alpha-2-macroglobulin bait region" evidence="1">
    <location>
        <begin position="318"/>
        <end position="481"/>
    </location>
</feature>
<evidence type="ECO:0000313" key="3">
    <source>
        <dbReference type="Proteomes" id="UP001162164"/>
    </source>
</evidence>
<keyword evidence="3" id="KW-1185">Reference proteome</keyword>
<dbReference type="PANTHER" id="PTHR11412:SF171">
    <property type="entry name" value="PREGNANCY ZONE PROTEIN-LIKE PROTEIN"/>
    <property type="match status" value="1"/>
</dbReference>
<comment type="caution">
    <text evidence="2">The sequence shown here is derived from an EMBL/GenBank/DDBJ whole genome shotgun (WGS) entry which is preliminary data.</text>
</comment>
<dbReference type="EMBL" id="JAPWTJ010000409">
    <property type="protein sequence ID" value="KAJ8978718.1"/>
    <property type="molecule type" value="Genomic_DNA"/>
</dbReference>